<dbReference type="STRING" id="123899.SAMEA3906487_03915"/>
<dbReference type="KEGG" id="btrm:SAMEA390648703915"/>
<organism evidence="5 6">
    <name type="scientific">Bordetella trematum</name>
    <dbReference type="NCBI Taxonomy" id="123899"/>
    <lineage>
        <taxon>Bacteria</taxon>
        <taxon>Pseudomonadati</taxon>
        <taxon>Pseudomonadota</taxon>
        <taxon>Betaproteobacteria</taxon>
        <taxon>Burkholderiales</taxon>
        <taxon>Alcaligenaceae</taxon>
        <taxon>Bordetella</taxon>
    </lineage>
</organism>
<feature type="compositionally biased region" description="Low complexity" evidence="4">
    <location>
        <begin position="119"/>
        <end position="130"/>
    </location>
</feature>
<keyword evidence="6" id="KW-1185">Reference proteome</keyword>
<dbReference type="PATRIC" id="fig|123899.6.peg.3913"/>
<dbReference type="Pfam" id="PF00436">
    <property type="entry name" value="SSB"/>
    <property type="match status" value="1"/>
</dbReference>
<dbReference type="InterPro" id="IPR011344">
    <property type="entry name" value="ssDNA-bd"/>
</dbReference>
<proteinExistence type="predicted"/>
<dbReference type="PIRSF" id="PIRSF002070">
    <property type="entry name" value="SSB"/>
    <property type="match status" value="1"/>
</dbReference>
<dbReference type="EMBL" id="LT546645">
    <property type="protein sequence ID" value="SAI73950.1"/>
    <property type="molecule type" value="Genomic_DNA"/>
</dbReference>
<dbReference type="OrthoDB" id="9809878at2"/>
<evidence type="ECO:0000256" key="3">
    <source>
        <dbReference type="RuleBase" id="RU000524"/>
    </source>
</evidence>
<name>A0A157SU32_9BORD</name>
<sequence>MAQLFGMARIGRDVEVRYTQAGEAVASVSLAFDYGKKGQDGKRPTQWVDGSLWGQRAETLAPYLLKGGRISVTLDDVHIETFQSRDGTPGHKLAGRITTLEFGSAPQREAQAAPPPARQQPQSSQYAAQRGGPAPAASLADMDDDIPF</sequence>
<dbReference type="Gene3D" id="2.40.50.140">
    <property type="entry name" value="Nucleic acid-binding proteins"/>
    <property type="match status" value="1"/>
</dbReference>
<dbReference type="NCBIfam" id="TIGR00621">
    <property type="entry name" value="ssb"/>
    <property type="match status" value="1"/>
</dbReference>
<keyword evidence="1 2" id="KW-0238">DNA-binding</keyword>
<dbReference type="GeneID" id="56588863"/>
<dbReference type="Proteomes" id="UP000076825">
    <property type="component" value="Chromosome 1"/>
</dbReference>
<dbReference type="GO" id="GO:0006260">
    <property type="term" value="P:DNA replication"/>
    <property type="evidence" value="ECO:0007669"/>
    <property type="project" value="InterPro"/>
</dbReference>
<evidence type="ECO:0000256" key="1">
    <source>
        <dbReference type="ARBA" id="ARBA00023125"/>
    </source>
</evidence>
<reference evidence="5 6" key="1">
    <citation type="submission" date="2016-04" db="EMBL/GenBank/DDBJ databases">
        <authorList>
            <consortium name="Pathogen Informatics"/>
        </authorList>
    </citation>
    <scope>NUCLEOTIDE SEQUENCE [LARGE SCALE GENOMIC DNA]</scope>
    <source>
        <strain evidence="5 6">H044680328</strain>
    </source>
</reference>
<dbReference type="CDD" id="cd04496">
    <property type="entry name" value="SSB_OBF"/>
    <property type="match status" value="1"/>
</dbReference>
<evidence type="ECO:0000313" key="6">
    <source>
        <dbReference type="Proteomes" id="UP000076825"/>
    </source>
</evidence>
<dbReference type="PROSITE" id="PS50935">
    <property type="entry name" value="SSB"/>
    <property type="match status" value="1"/>
</dbReference>
<accession>A0A157SU32</accession>
<evidence type="ECO:0000313" key="5">
    <source>
        <dbReference type="EMBL" id="SAI73950.1"/>
    </source>
</evidence>
<evidence type="ECO:0000256" key="4">
    <source>
        <dbReference type="SAM" id="MobiDB-lite"/>
    </source>
</evidence>
<dbReference type="AlphaFoldDB" id="A0A157SU32"/>
<evidence type="ECO:0000256" key="2">
    <source>
        <dbReference type="PIRNR" id="PIRNR002070"/>
    </source>
</evidence>
<dbReference type="RefSeq" id="WP_063492445.1">
    <property type="nucleotide sequence ID" value="NZ_CP016340.1"/>
</dbReference>
<feature type="region of interest" description="Disordered" evidence="4">
    <location>
        <begin position="102"/>
        <end position="148"/>
    </location>
</feature>
<dbReference type="SUPFAM" id="SSF50249">
    <property type="entry name" value="Nucleic acid-binding proteins"/>
    <property type="match status" value="1"/>
</dbReference>
<protein>
    <recommendedName>
        <fullName evidence="2 3">Single-stranded DNA-binding protein</fullName>
    </recommendedName>
</protein>
<dbReference type="GO" id="GO:0003697">
    <property type="term" value="F:single-stranded DNA binding"/>
    <property type="evidence" value="ECO:0007669"/>
    <property type="project" value="InterPro"/>
</dbReference>
<gene>
    <name evidence="5" type="primary">ssbB</name>
    <name evidence="5" type="ORF">SAMEA3906487_03915</name>
</gene>
<dbReference type="InterPro" id="IPR000424">
    <property type="entry name" value="Primosome_PriB/ssb"/>
</dbReference>
<dbReference type="InterPro" id="IPR012340">
    <property type="entry name" value="NA-bd_OB-fold"/>
</dbReference>